<gene>
    <name evidence="10" type="ORF">SAMN05216245_11139</name>
</gene>
<dbReference type="InterPro" id="IPR051906">
    <property type="entry name" value="TolC-like"/>
</dbReference>
<keyword evidence="4" id="KW-1134">Transmembrane beta strand</keyword>
<comment type="similarity">
    <text evidence="2">Belongs to the outer membrane factor (OMF) (TC 1.B.17) family.</text>
</comment>
<evidence type="ECO:0000256" key="2">
    <source>
        <dbReference type="ARBA" id="ARBA00007613"/>
    </source>
</evidence>
<dbReference type="GO" id="GO:0015288">
    <property type="term" value="F:porin activity"/>
    <property type="evidence" value="ECO:0007669"/>
    <property type="project" value="TreeGrafter"/>
</dbReference>
<evidence type="ECO:0000256" key="5">
    <source>
        <dbReference type="ARBA" id="ARBA00022692"/>
    </source>
</evidence>
<dbReference type="InterPro" id="IPR003423">
    <property type="entry name" value="OMP_efflux"/>
</dbReference>
<dbReference type="GO" id="GO:0009279">
    <property type="term" value="C:cell outer membrane"/>
    <property type="evidence" value="ECO:0007669"/>
    <property type="project" value="UniProtKB-SubCell"/>
</dbReference>
<name>A0A1I2C871_9FIRM</name>
<dbReference type="Pfam" id="PF02321">
    <property type="entry name" value="OEP"/>
    <property type="match status" value="2"/>
</dbReference>
<dbReference type="AlphaFoldDB" id="A0A1I2C871"/>
<evidence type="ECO:0000256" key="6">
    <source>
        <dbReference type="ARBA" id="ARBA00023136"/>
    </source>
</evidence>
<dbReference type="STRING" id="1123323.SAMN05216245_11139"/>
<reference evidence="10 11" key="1">
    <citation type="submission" date="2016-10" db="EMBL/GenBank/DDBJ databases">
        <authorList>
            <person name="de Groot N.N."/>
        </authorList>
    </citation>
    <scope>NUCLEOTIDE SEQUENCE [LARGE SCALE GENOMIC DNA]</scope>
    <source>
        <strain evidence="10 11">DSM 9236</strain>
    </source>
</reference>
<keyword evidence="9" id="KW-0732">Signal</keyword>
<evidence type="ECO:0000256" key="7">
    <source>
        <dbReference type="ARBA" id="ARBA00023237"/>
    </source>
</evidence>
<dbReference type="PANTHER" id="PTHR30026">
    <property type="entry name" value="OUTER MEMBRANE PROTEIN TOLC"/>
    <property type="match status" value="1"/>
</dbReference>
<evidence type="ECO:0000256" key="4">
    <source>
        <dbReference type="ARBA" id="ARBA00022452"/>
    </source>
</evidence>
<dbReference type="EMBL" id="FONL01000011">
    <property type="protein sequence ID" value="SFE63880.1"/>
    <property type="molecule type" value="Genomic_DNA"/>
</dbReference>
<keyword evidence="6" id="KW-0472">Membrane</keyword>
<keyword evidence="8" id="KW-0175">Coiled coil</keyword>
<dbReference type="Gene3D" id="1.20.1600.10">
    <property type="entry name" value="Outer membrane efflux proteins (OEP)"/>
    <property type="match status" value="1"/>
</dbReference>
<dbReference type="PANTHER" id="PTHR30026:SF21">
    <property type="entry name" value="SLR1270 PROTEIN"/>
    <property type="match status" value="1"/>
</dbReference>
<keyword evidence="7" id="KW-0998">Cell outer membrane</keyword>
<keyword evidence="5" id="KW-0812">Transmembrane</keyword>
<evidence type="ECO:0000313" key="10">
    <source>
        <dbReference type="EMBL" id="SFE63880.1"/>
    </source>
</evidence>
<keyword evidence="11" id="KW-1185">Reference proteome</keyword>
<comment type="subcellular location">
    <subcellularLocation>
        <location evidence="1">Cell outer membrane</location>
    </subcellularLocation>
</comment>
<proteinExistence type="inferred from homology"/>
<feature type="coiled-coil region" evidence="8">
    <location>
        <begin position="192"/>
        <end position="219"/>
    </location>
</feature>
<dbReference type="Proteomes" id="UP000198896">
    <property type="component" value="Unassembled WGS sequence"/>
</dbReference>
<evidence type="ECO:0000256" key="3">
    <source>
        <dbReference type="ARBA" id="ARBA00022448"/>
    </source>
</evidence>
<sequence length="492" mass="53909">MKMKNTARTALLGALFTVLLVPGAFAQGTLPIDLQTALDKAFASHADIKKAEYSLDAARADYNAARESFGPKVTFSHNTNRGGYWDEQPVIGGGYSKNLRTAHSNSFSLSVPIFNAGLNAAEKQAKARYQSGVLGEELAFIRLKQTVSNAYYTLLATIDAQEVCEQSVTTLQDHLKNVQAQYDVGVVAKVDLLRSEVELTSAQQDLLKAENQHSIAEARLNNIMGIAQDTRLAPVEELGYKTYGETLPHCIGYAMLHRLDLQQSRLQVKAAEAALNGAKAGWTPTVSGSLSNSWSDDRWPGDEDSNWGAGVGINMNVFDSGVTKSNVARAKANLMAAKETYRQDTNNVELDVRNCYNTLREAEKRISTTQVAVAKAEEDYHIAQVRYEAGVGTNTDVLDAQVALNRARNNFNSSLYDYNLAKTALDTAMGIEARPDDYRYLTYGERYKATKAVYNAAVEATDSDKTLKETVKAMEKARSERRKAASAAKKKA</sequence>
<evidence type="ECO:0000256" key="8">
    <source>
        <dbReference type="SAM" id="Coils"/>
    </source>
</evidence>
<protein>
    <submittedName>
        <fullName evidence="10">Outer membrane protein TolC</fullName>
    </submittedName>
</protein>
<dbReference type="SUPFAM" id="SSF56954">
    <property type="entry name" value="Outer membrane efflux proteins (OEP)"/>
    <property type="match status" value="1"/>
</dbReference>
<organism evidence="10 11">
    <name type="scientific">Succiniclasticum ruminis DSM 9236</name>
    <dbReference type="NCBI Taxonomy" id="1123323"/>
    <lineage>
        <taxon>Bacteria</taxon>
        <taxon>Bacillati</taxon>
        <taxon>Bacillota</taxon>
        <taxon>Negativicutes</taxon>
        <taxon>Acidaminococcales</taxon>
        <taxon>Acidaminococcaceae</taxon>
        <taxon>Succiniclasticum</taxon>
    </lineage>
</organism>
<evidence type="ECO:0000313" key="11">
    <source>
        <dbReference type="Proteomes" id="UP000198896"/>
    </source>
</evidence>
<evidence type="ECO:0000256" key="9">
    <source>
        <dbReference type="SAM" id="SignalP"/>
    </source>
</evidence>
<dbReference type="RefSeq" id="WP_177205975.1">
    <property type="nucleotide sequence ID" value="NZ_FONL01000011.1"/>
</dbReference>
<accession>A0A1I2C871</accession>
<feature type="chain" id="PRO_5011744385" evidence="9">
    <location>
        <begin position="27"/>
        <end position="492"/>
    </location>
</feature>
<dbReference type="GO" id="GO:1990281">
    <property type="term" value="C:efflux pump complex"/>
    <property type="evidence" value="ECO:0007669"/>
    <property type="project" value="TreeGrafter"/>
</dbReference>
<keyword evidence="3" id="KW-0813">Transport</keyword>
<evidence type="ECO:0000256" key="1">
    <source>
        <dbReference type="ARBA" id="ARBA00004442"/>
    </source>
</evidence>
<feature type="coiled-coil region" evidence="8">
    <location>
        <begin position="327"/>
        <end position="379"/>
    </location>
</feature>
<dbReference type="GO" id="GO:0015562">
    <property type="term" value="F:efflux transmembrane transporter activity"/>
    <property type="evidence" value="ECO:0007669"/>
    <property type="project" value="InterPro"/>
</dbReference>
<feature type="signal peptide" evidence="9">
    <location>
        <begin position="1"/>
        <end position="26"/>
    </location>
</feature>